<dbReference type="SUPFAM" id="SSF46785">
    <property type="entry name" value="Winged helix' DNA-binding domain"/>
    <property type="match status" value="1"/>
</dbReference>
<dbReference type="Gene3D" id="1.10.10.10">
    <property type="entry name" value="Winged helix-like DNA-binding domain superfamily/Winged helix DNA-binding domain"/>
    <property type="match status" value="1"/>
</dbReference>
<dbReference type="OrthoDB" id="340227at2759"/>
<feature type="compositionally biased region" description="Basic residues" evidence="3">
    <location>
        <begin position="265"/>
        <end position="281"/>
    </location>
</feature>
<dbReference type="PANTHER" id="PTHR22792">
    <property type="entry name" value="LUPUS LA PROTEIN-RELATED"/>
    <property type="match status" value="1"/>
</dbReference>
<feature type="compositionally biased region" description="Polar residues" evidence="3">
    <location>
        <begin position="391"/>
        <end position="405"/>
    </location>
</feature>
<dbReference type="PROSITE" id="PS50961">
    <property type="entry name" value="HTH_LA"/>
    <property type="match status" value="1"/>
</dbReference>
<accession>A0A9W8B6Q9</accession>
<evidence type="ECO:0000259" key="4">
    <source>
        <dbReference type="PROSITE" id="PS50961"/>
    </source>
</evidence>
<proteinExistence type="predicted"/>
<feature type="compositionally biased region" description="Polar residues" evidence="3">
    <location>
        <begin position="476"/>
        <end position="486"/>
    </location>
</feature>
<dbReference type="InterPro" id="IPR006630">
    <property type="entry name" value="La_HTH"/>
</dbReference>
<dbReference type="GO" id="GO:0003723">
    <property type="term" value="F:RNA binding"/>
    <property type="evidence" value="ECO:0007669"/>
    <property type="project" value="UniProtKB-UniRule"/>
</dbReference>
<dbReference type="AlphaFoldDB" id="A0A9W8B6Q9"/>
<dbReference type="CDD" id="cd07323">
    <property type="entry name" value="LAM"/>
    <property type="match status" value="1"/>
</dbReference>
<protein>
    <recommendedName>
        <fullName evidence="4">HTH La-type RNA-binding domain-containing protein</fullName>
    </recommendedName>
</protein>
<feature type="compositionally biased region" description="Basic and acidic residues" evidence="3">
    <location>
        <begin position="358"/>
        <end position="374"/>
    </location>
</feature>
<keyword evidence="6" id="KW-1185">Reference proteome</keyword>
<dbReference type="Pfam" id="PF05383">
    <property type="entry name" value="La"/>
    <property type="match status" value="1"/>
</dbReference>
<dbReference type="InterPro" id="IPR036390">
    <property type="entry name" value="WH_DNA-bd_sf"/>
</dbReference>
<gene>
    <name evidence="5" type="ORF">H4R34_001168</name>
</gene>
<evidence type="ECO:0000256" key="3">
    <source>
        <dbReference type="SAM" id="MobiDB-lite"/>
    </source>
</evidence>
<evidence type="ECO:0000256" key="2">
    <source>
        <dbReference type="PROSITE-ProRule" id="PRU00332"/>
    </source>
</evidence>
<dbReference type="SMART" id="SM00715">
    <property type="entry name" value="LA"/>
    <property type="match status" value="1"/>
</dbReference>
<keyword evidence="1 2" id="KW-0694">RNA-binding</keyword>
<feature type="compositionally biased region" description="Low complexity" evidence="3">
    <location>
        <begin position="282"/>
        <end position="297"/>
    </location>
</feature>
<dbReference type="InterPro" id="IPR045180">
    <property type="entry name" value="La_dom_prot"/>
</dbReference>
<feature type="region of interest" description="Disordered" evidence="3">
    <location>
        <begin position="259"/>
        <end position="491"/>
    </location>
</feature>
<evidence type="ECO:0000313" key="5">
    <source>
        <dbReference type="EMBL" id="KAJ1983620.1"/>
    </source>
</evidence>
<dbReference type="Proteomes" id="UP001151582">
    <property type="component" value="Unassembled WGS sequence"/>
</dbReference>
<name>A0A9W8B6Q9_9FUNG</name>
<reference evidence="5" key="1">
    <citation type="submission" date="2022-07" db="EMBL/GenBank/DDBJ databases">
        <title>Phylogenomic reconstructions and comparative analyses of Kickxellomycotina fungi.</title>
        <authorList>
            <person name="Reynolds N.K."/>
            <person name="Stajich J.E."/>
            <person name="Barry K."/>
            <person name="Grigoriev I.V."/>
            <person name="Crous P."/>
            <person name="Smith M.E."/>
        </authorList>
    </citation>
    <scope>NUCLEOTIDE SEQUENCE</scope>
    <source>
        <strain evidence="5">RSA 567</strain>
    </source>
</reference>
<evidence type="ECO:0000313" key="6">
    <source>
        <dbReference type="Proteomes" id="UP001151582"/>
    </source>
</evidence>
<comment type="caution">
    <text evidence="5">The sequence shown here is derived from an EMBL/GenBank/DDBJ whole genome shotgun (WGS) entry which is preliminary data.</text>
</comment>
<dbReference type="EMBL" id="JANBQB010000047">
    <property type="protein sequence ID" value="KAJ1983620.1"/>
    <property type="molecule type" value="Genomic_DNA"/>
</dbReference>
<sequence>MASTSHLLVANSATSAAADSSEQYTVLKDRIRQQVEYYFSPENLAHDSYLCSQMDPQGNVPIIIVAAFKKLRALTRDVSLIIDAMAESSMVAMDDEQKYFRPNFPREHRLLLLSQVPESCTREDIVALCDNLKSVPLIDLYTCNATTWEIRLATEREAQRLLDYIQDQSLGGAPIRASLKAEPLFQGTWCANPQQPLYQDPVAPYADQLCVPSAQPYSFPYIPYYGPNPMLASVAPGYPGGDYYGYYSAPYYAPAYYPQAAQHQSPKRRNRNGRNHRKSGTNKKSAAGAKANGAAGSPRRSNRKNNHKTVADQPCNPLGDKAPVSVHKVSAKSGARSQPFVQPADSVVGAVTPPPSPKEFRASTKASEPADRDAIAVSDISSRPLTPVSEKPQSMTPPNEPTTPWASPGGKKGTKKSSGYRLQTHGRCVDRSSCAKGTARPLVAPSPDLRTHSFPPLPAKPAPTQAQAKAKRSSPKPVNQATLTPMPSSPAKAKTLADIVKGNSTPTLSRSSIQPKPLHDEYPGLMSDGSSGETLDTISVTSSLASSASTMAPAATTLLTASIFTVSTQLSPSAPQHSINMVPIVHSYAQALRQPAIKST</sequence>
<organism evidence="5 6">
    <name type="scientific">Dimargaris verticillata</name>
    <dbReference type="NCBI Taxonomy" id="2761393"/>
    <lineage>
        <taxon>Eukaryota</taxon>
        <taxon>Fungi</taxon>
        <taxon>Fungi incertae sedis</taxon>
        <taxon>Zoopagomycota</taxon>
        <taxon>Kickxellomycotina</taxon>
        <taxon>Dimargaritomycetes</taxon>
        <taxon>Dimargaritales</taxon>
        <taxon>Dimargaritaceae</taxon>
        <taxon>Dimargaris</taxon>
    </lineage>
</organism>
<dbReference type="InterPro" id="IPR036388">
    <property type="entry name" value="WH-like_DNA-bd_sf"/>
</dbReference>
<evidence type="ECO:0000256" key="1">
    <source>
        <dbReference type="ARBA" id="ARBA00022884"/>
    </source>
</evidence>
<feature type="domain" description="HTH La-type RNA-binding" evidence="4">
    <location>
        <begin position="21"/>
        <end position="110"/>
    </location>
</feature>